<dbReference type="KEGG" id="pmrn:116957191"/>
<dbReference type="PANTHER" id="PTHR26451">
    <property type="entry name" value="G_PROTEIN_RECEP_F1_2 DOMAIN-CONTAINING PROTEIN"/>
    <property type="match status" value="1"/>
</dbReference>
<dbReference type="PANTHER" id="PTHR26451:SF897">
    <property type="entry name" value="TRACE AMINE-ASSOCIATED RECEPTOR 5-LIKE"/>
    <property type="match status" value="1"/>
</dbReference>
<dbReference type="Pfam" id="PF13853">
    <property type="entry name" value="7tm_4"/>
    <property type="match status" value="1"/>
</dbReference>
<dbReference type="GO" id="GO:0004930">
    <property type="term" value="F:G protein-coupled receptor activity"/>
    <property type="evidence" value="ECO:0007669"/>
    <property type="project" value="InterPro"/>
</dbReference>
<name>A0AAJ7XJ14_PETMA</name>
<evidence type="ECO:0000256" key="5">
    <source>
        <dbReference type="ARBA" id="ARBA00023224"/>
    </source>
</evidence>
<keyword evidence="2 6" id="KW-0812">Transmembrane</keyword>
<evidence type="ECO:0000313" key="9">
    <source>
        <dbReference type="RefSeq" id="XP_032835088.1"/>
    </source>
</evidence>
<protein>
    <submittedName>
        <fullName evidence="9">Olfactory receptor 52B2-like</fullName>
    </submittedName>
</protein>
<dbReference type="InterPro" id="IPR017452">
    <property type="entry name" value="GPCR_Rhodpsn_7TM"/>
</dbReference>
<evidence type="ECO:0000256" key="1">
    <source>
        <dbReference type="ARBA" id="ARBA00004141"/>
    </source>
</evidence>
<evidence type="ECO:0000256" key="3">
    <source>
        <dbReference type="ARBA" id="ARBA00022989"/>
    </source>
</evidence>
<gene>
    <name evidence="9" type="primary">LOC116957191</name>
</gene>
<feature type="transmembrane region" description="Helical" evidence="6">
    <location>
        <begin position="132"/>
        <end position="155"/>
    </location>
</feature>
<evidence type="ECO:0000256" key="6">
    <source>
        <dbReference type="SAM" id="Phobius"/>
    </source>
</evidence>
<dbReference type="InterPro" id="IPR052921">
    <property type="entry name" value="GPCR1_Superfamily_Member"/>
</dbReference>
<dbReference type="InterPro" id="IPR000725">
    <property type="entry name" value="Olfact_rcpt"/>
</dbReference>
<dbReference type="GO" id="GO:0004984">
    <property type="term" value="F:olfactory receptor activity"/>
    <property type="evidence" value="ECO:0007669"/>
    <property type="project" value="InterPro"/>
</dbReference>
<keyword evidence="3 6" id="KW-1133">Transmembrane helix</keyword>
<evidence type="ECO:0000256" key="4">
    <source>
        <dbReference type="ARBA" id="ARBA00023136"/>
    </source>
</evidence>
<dbReference type="PRINTS" id="PR00245">
    <property type="entry name" value="OLFACTORYR"/>
</dbReference>
<dbReference type="Gene3D" id="1.20.1070.10">
    <property type="entry name" value="Rhodopsin 7-helix transmembrane proteins"/>
    <property type="match status" value="1"/>
</dbReference>
<evidence type="ECO:0000256" key="2">
    <source>
        <dbReference type="ARBA" id="ARBA00022692"/>
    </source>
</evidence>
<dbReference type="SUPFAM" id="SSF81321">
    <property type="entry name" value="Family A G protein-coupled receptor-like"/>
    <property type="match status" value="1"/>
</dbReference>
<accession>A0AAJ7XJ14</accession>
<dbReference type="GO" id="GO:0016020">
    <property type="term" value="C:membrane"/>
    <property type="evidence" value="ECO:0007669"/>
    <property type="project" value="UniProtKB-SubCell"/>
</dbReference>
<reference evidence="9" key="1">
    <citation type="submission" date="2025-08" db="UniProtKB">
        <authorList>
            <consortium name="RefSeq"/>
        </authorList>
    </citation>
    <scope>IDENTIFICATION</scope>
    <source>
        <tissue evidence="9">Sperm</tissue>
    </source>
</reference>
<dbReference type="InterPro" id="IPR000276">
    <property type="entry name" value="GPCR_Rhodpsn"/>
</dbReference>
<dbReference type="PROSITE" id="PS50262">
    <property type="entry name" value="G_PROTEIN_RECEP_F1_2"/>
    <property type="match status" value="1"/>
</dbReference>
<organism evidence="8 9">
    <name type="scientific">Petromyzon marinus</name>
    <name type="common">Sea lamprey</name>
    <dbReference type="NCBI Taxonomy" id="7757"/>
    <lineage>
        <taxon>Eukaryota</taxon>
        <taxon>Metazoa</taxon>
        <taxon>Chordata</taxon>
        <taxon>Craniata</taxon>
        <taxon>Vertebrata</taxon>
        <taxon>Cyclostomata</taxon>
        <taxon>Hyperoartia</taxon>
        <taxon>Petromyzontiformes</taxon>
        <taxon>Petromyzontidae</taxon>
        <taxon>Petromyzon</taxon>
    </lineage>
</organism>
<dbReference type="GO" id="GO:0005549">
    <property type="term" value="F:odorant binding"/>
    <property type="evidence" value="ECO:0007669"/>
    <property type="project" value="TreeGrafter"/>
</dbReference>
<dbReference type="AlphaFoldDB" id="A0AAJ7XJ14"/>
<keyword evidence="8" id="KW-1185">Reference proteome</keyword>
<comment type="subcellular location">
    <subcellularLocation>
        <location evidence="1">Membrane</location>
        <topology evidence="1">Multi-pass membrane protein</topology>
    </subcellularLocation>
</comment>
<dbReference type="PRINTS" id="PR00237">
    <property type="entry name" value="GPCRRHODOPSN"/>
</dbReference>
<feature type="transmembrane region" description="Helical" evidence="6">
    <location>
        <begin position="14"/>
        <end position="36"/>
    </location>
</feature>
<dbReference type="RefSeq" id="XP_032835088.1">
    <property type="nucleotide sequence ID" value="XM_032979197.1"/>
</dbReference>
<evidence type="ECO:0000313" key="8">
    <source>
        <dbReference type="Proteomes" id="UP001318040"/>
    </source>
</evidence>
<keyword evidence="4 6" id="KW-0472">Membrane</keyword>
<feature type="transmembrane region" description="Helical" evidence="6">
    <location>
        <begin position="231"/>
        <end position="252"/>
    </location>
</feature>
<dbReference type="Proteomes" id="UP001318040">
    <property type="component" value="Chromosome 70"/>
</dbReference>
<proteinExistence type="predicted"/>
<sequence length="306" mass="34701">MATPFREPASFRHFAFIIILLVYLVTVVGNLLLCLVIYRESNLHKPMYVLMALLSVTDVVETTNSLPRIMTNLMSYNNVSLSECMTQMFFLHVTIRMQGYVLALMSVDRFIAIGQPLRYHSFVSNARVTKAFLAIVAFSVVPGVGYVGMVLRLSFCRPLVTFAPNCDFMVLTNLACSDVYYNIVYVYANVFVAIILPLLVVALAYCLILFEFRKRSLRQNQRAFQTCMTHLVIICIYFGSILFTIGSGLQFFSGIVREVRVPLQSLQYVIPPVLNPIVYGLRTDAIRRGVLKMVRRKISMAKAELP</sequence>
<feature type="domain" description="G-protein coupled receptors family 1 profile" evidence="7">
    <location>
        <begin position="29"/>
        <end position="279"/>
    </location>
</feature>
<dbReference type="SMART" id="SM01381">
    <property type="entry name" value="7TM_GPCR_Srsx"/>
    <property type="match status" value="1"/>
</dbReference>
<evidence type="ECO:0000259" key="7">
    <source>
        <dbReference type="PROSITE" id="PS50262"/>
    </source>
</evidence>
<feature type="transmembrane region" description="Helical" evidence="6">
    <location>
        <begin position="184"/>
        <end position="210"/>
    </location>
</feature>
<keyword evidence="5" id="KW-0807">Transducer</keyword>